<accession>A0A1E8CJW3</accession>
<keyword evidence="10" id="KW-1185">Reference proteome</keyword>
<dbReference type="Pfam" id="PF22020">
    <property type="entry name" value="RlmL_1st"/>
    <property type="match status" value="1"/>
</dbReference>
<dbReference type="GO" id="GO:0003723">
    <property type="term" value="F:RNA binding"/>
    <property type="evidence" value="ECO:0007669"/>
    <property type="project" value="UniProtKB-UniRule"/>
</dbReference>
<keyword evidence="4 6" id="KW-0808">Transferase</keyword>
<gene>
    <name evidence="6" type="primary">rlmL</name>
    <name evidence="9" type="ORF">PHACT_05850</name>
</gene>
<evidence type="ECO:0000256" key="7">
    <source>
        <dbReference type="PROSITE-ProRule" id="PRU00529"/>
    </source>
</evidence>
<dbReference type="InterPro" id="IPR029063">
    <property type="entry name" value="SAM-dependent_MTases_sf"/>
</dbReference>
<dbReference type="OrthoDB" id="9809404at2"/>
<evidence type="ECO:0000256" key="5">
    <source>
        <dbReference type="ARBA" id="ARBA00022691"/>
    </source>
</evidence>
<dbReference type="SMART" id="SM00981">
    <property type="entry name" value="THUMP"/>
    <property type="match status" value="1"/>
</dbReference>
<dbReference type="PANTHER" id="PTHR47313">
    <property type="entry name" value="RIBOSOMAL RNA LARGE SUBUNIT METHYLTRANSFERASE K/L"/>
    <property type="match status" value="1"/>
</dbReference>
<dbReference type="AlphaFoldDB" id="A0A1E8CJW3"/>
<dbReference type="RefSeq" id="WP_070116328.1">
    <property type="nucleotide sequence ID" value="NZ_MASR01000001.1"/>
</dbReference>
<dbReference type="InterPro" id="IPR017244">
    <property type="entry name" value="23SrRNA_methyltr_KL"/>
</dbReference>
<evidence type="ECO:0000256" key="3">
    <source>
        <dbReference type="ARBA" id="ARBA00022603"/>
    </source>
</evidence>
<dbReference type="CDD" id="cd02440">
    <property type="entry name" value="AdoMet_MTases"/>
    <property type="match status" value="1"/>
</dbReference>
<organism evidence="9 10">
    <name type="scientific">Pseudohongiella acticola</name>
    <dbReference type="NCBI Taxonomy" id="1524254"/>
    <lineage>
        <taxon>Bacteria</taxon>
        <taxon>Pseudomonadati</taxon>
        <taxon>Pseudomonadota</taxon>
        <taxon>Gammaproteobacteria</taxon>
        <taxon>Pseudomonadales</taxon>
        <taxon>Pseudohongiellaceae</taxon>
        <taxon>Pseudohongiella</taxon>
    </lineage>
</organism>
<dbReference type="NCBIfam" id="NF008748">
    <property type="entry name" value="PRK11783.1"/>
    <property type="match status" value="1"/>
</dbReference>
<dbReference type="PANTHER" id="PTHR47313:SF1">
    <property type="entry name" value="RIBOSOMAL RNA LARGE SUBUNIT METHYLTRANSFERASE K_L"/>
    <property type="match status" value="1"/>
</dbReference>
<evidence type="ECO:0000259" key="8">
    <source>
        <dbReference type="PROSITE" id="PS51165"/>
    </source>
</evidence>
<dbReference type="Proteomes" id="UP000175669">
    <property type="component" value="Unassembled WGS sequence"/>
</dbReference>
<comment type="similarity">
    <text evidence="6">Belongs to the methyltransferase superfamily. RlmKL family.</text>
</comment>
<dbReference type="EMBL" id="MASR01000001">
    <property type="protein sequence ID" value="OFE12719.1"/>
    <property type="molecule type" value="Genomic_DNA"/>
</dbReference>
<keyword evidence="2 6" id="KW-0698">rRNA processing</keyword>
<dbReference type="HAMAP" id="MF_01858">
    <property type="entry name" value="23SrRNA_methyltr_KL"/>
    <property type="match status" value="1"/>
</dbReference>
<keyword evidence="5 6" id="KW-0949">S-adenosyl-L-methionine</keyword>
<dbReference type="PROSITE" id="PS51165">
    <property type="entry name" value="THUMP"/>
    <property type="match status" value="1"/>
</dbReference>
<evidence type="ECO:0000313" key="9">
    <source>
        <dbReference type="EMBL" id="OFE12719.1"/>
    </source>
</evidence>
<comment type="catalytic activity">
    <reaction evidence="6">
        <text>guanosine(2069) in 23S rRNA + S-adenosyl-L-methionine = N(2)-methylguanosine(2069) in 23S rRNA + S-adenosyl-L-homocysteine + H(+)</text>
        <dbReference type="Rhea" id="RHEA:43772"/>
        <dbReference type="Rhea" id="RHEA-COMP:10688"/>
        <dbReference type="Rhea" id="RHEA-COMP:10689"/>
        <dbReference type="ChEBI" id="CHEBI:15378"/>
        <dbReference type="ChEBI" id="CHEBI:57856"/>
        <dbReference type="ChEBI" id="CHEBI:59789"/>
        <dbReference type="ChEBI" id="CHEBI:74269"/>
        <dbReference type="ChEBI" id="CHEBI:74481"/>
        <dbReference type="EC" id="2.1.1.264"/>
    </reaction>
</comment>
<sequence>MSDSPFSFFASCAKSLEPLLAEELQQCGASDVRQTVAGVSFTGTLLEAYRAVMFSRMASRIILLLHEQLVPDADALYAAADSIDWTQHMSSRDSFAISAAGTTHNLRHTQFIAQRIKDAIVDQFRNSGQDRPDVSKQDPDLRIHAVIKKGRVSLGVDLVNGSLHRRGYRQEQGEAPMKETLAAALLIRADWPALMHKDNAIIVDPMCGAGTLLIEAALMALDVAPGLLRESQLSAWPHHDQSAAAVVRQEAEQRKQRGATWTGQALGSDHDLRSLGMARRNAERAGVWDHVEFSSTALQDLKLGQAPTLLITNPPYAERLGDEAQVMALYQALGDVIRREAMGAEVAVFTARPEWGKLIGIHSHKQYALFNGALPAKLLLFRVDDDSVYQNRKTAVAGSQLVTEDALDNGGQMLANRLRKNLKNTGRWARQQGHGCYRLYDADMPEYAFAIDVYTDMEGQMHIHMQEYKAPASVSDADAEQRRRQCVLAVQVVLQLPSQFISIKVRERQRGKQQYQPTREQGEDIVVQEGDARLIVNLERYLDTGLFLDHRPMRRYVHDHAAGKDVLNLFCYTGSVSVQAALGGARRTVSVDLSSTYLSWAQRNLALNELNLSSNELVEMDCLRYLQKCRQDFDLIFLDPPTFSNSKSTDNVLDIQRDHGELIELCMQRLRPQGLLIFSTNMRKFKLDPALAERFDIEPFSAASIDRDFARNNRIHQVWLLRALAV</sequence>
<dbReference type="InterPro" id="IPR001611">
    <property type="entry name" value="Leu-rich_rpt"/>
</dbReference>
<dbReference type="PIRSF" id="PIRSF037618">
    <property type="entry name" value="RNA_Mtase_bacteria_prd"/>
    <property type="match status" value="1"/>
</dbReference>
<dbReference type="InterPro" id="IPR019614">
    <property type="entry name" value="SAM-dep_methyl-trfase"/>
</dbReference>
<feature type="domain" description="THUMP" evidence="8">
    <location>
        <begin position="47"/>
        <end position="158"/>
    </location>
</feature>
<comment type="catalytic activity">
    <reaction evidence="6">
        <text>guanosine(2445) in 23S rRNA + S-adenosyl-L-methionine = N(2)-methylguanosine(2445) in 23S rRNA + S-adenosyl-L-homocysteine + H(+)</text>
        <dbReference type="Rhea" id="RHEA:42740"/>
        <dbReference type="Rhea" id="RHEA-COMP:10215"/>
        <dbReference type="Rhea" id="RHEA-COMP:10216"/>
        <dbReference type="ChEBI" id="CHEBI:15378"/>
        <dbReference type="ChEBI" id="CHEBI:57856"/>
        <dbReference type="ChEBI" id="CHEBI:59789"/>
        <dbReference type="ChEBI" id="CHEBI:74269"/>
        <dbReference type="ChEBI" id="CHEBI:74481"/>
        <dbReference type="EC" id="2.1.1.173"/>
    </reaction>
</comment>
<dbReference type="Gene3D" id="3.30.2130.30">
    <property type="match status" value="1"/>
</dbReference>
<dbReference type="Pfam" id="PF02926">
    <property type="entry name" value="THUMP"/>
    <property type="match status" value="1"/>
</dbReference>
<dbReference type="EC" id="2.1.1.264" evidence="6"/>
<proteinExistence type="inferred from homology"/>
<comment type="subcellular location">
    <subcellularLocation>
        <location evidence="6">Cytoplasm</location>
    </subcellularLocation>
</comment>
<comment type="caution">
    <text evidence="9">The sequence shown here is derived from an EMBL/GenBank/DDBJ whole genome shotgun (WGS) entry which is preliminary data.</text>
</comment>
<dbReference type="GO" id="GO:0005737">
    <property type="term" value="C:cytoplasm"/>
    <property type="evidence" value="ECO:0007669"/>
    <property type="project" value="UniProtKB-SubCell"/>
</dbReference>
<keyword evidence="1 6" id="KW-0963">Cytoplasm</keyword>
<evidence type="ECO:0000256" key="4">
    <source>
        <dbReference type="ARBA" id="ARBA00022679"/>
    </source>
</evidence>
<dbReference type="GO" id="GO:0052915">
    <property type="term" value="F:23S rRNA (guanine(2445)-N(2))-methyltransferase activity"/>
    <property type="evidence" value="ECO:0007669"/>
    <property type="project" value="UniProtKB-UniRule"/>
</dbReference>
<dbReference type="Gene3D" id="3.30.750.80">
    <property type="entry name" value="RNA methyltransferase domain (HRMD) like"/>
    <property type="match status" value="1"/>
</dbReference>
<keyword evidence="3 6" id="KW-0489">Methyltransferase</keyword>
<dbReference type="InterPro" id="IPR004114">
    <property type="entry name" value="THUMP_dom"/>
</dbReference>
<dbReference type="CDD" id="cd11715">
    <property type="entry name" value="THUMP_AdoMetMT"/>
    <property type="match status" value="1"/>
</dbReference>
<dbReference type="SUPFAM" id="SSF53335">
    <property type="entry name" value="S-adenosyl-L-methionine-dependent methyltransferases"/>
    <property type="match status" value="2"/>
</dbReference>
<evidence type="ECO:0000256" key="2">
    <source>
        <dbReference type="ARBA" id="ARBA00022552"/>
    </source>
</evidence>
<dbReference type="STRING" id="1524254.PHACT_05850"/>
<dbReference type="EC" id="2.1.1.173" evidence="6"/>
<dbReference type="GO" id="GO:0070043">
    <property type="term" value="F:rRNA (guanine-N7-)-methyltransferase activity"/>
    <property type="evidence" value="ECO:0007669"/>
    <property type="project" value="UniProtKB-UniRule"/>
</dbReference>
<dbReference type="PROSITE" id="PS51450">
    <property type="entry name" value="LRR"/>
    <property type="match status" value="1"/>
</dbReference>
<name>A0A1E8CJW3_9GAMM</name>
<protein>
    <recommendedName>
        <fullName evidence="6">Ribosomal RNA large subunit methyltransferase K/L</fullName>
    </recommendedName>
    <domain>
        <recommendedName>
            <fullName evidence="6">23S rRNA m2G2445 methyltransferase</fullName>
            <ecNumber evidence="6">2.1.1.173</ecNumber>
        </recommendedName>
        <alternativeName>
            <fullName evidence="6">rRNA (guanine-N(2)-)-methyltransferase RlmL</fullName>
        </alternativeName>
    </domain>
    <domain>
        <recommendedName>
            <fullName evidence="6">23S rRNA m7G2069 methyltransferase</fullName>
            <ecNumber evidence="6">2.1.1.264</ecNumber>
        </recommendedName>
        <alternativeName>
            <fullName evidence="6">rRNA (guanine-N(7)-)-methyltransferase RlmK</fullName>
        </alternativeName>
    </domain>
</protein>
<dbReference type="Pfam" id="PF01170">
    <property type="entry name" value="UPF0020"/>
    <property type="match status" value="1"/>
</dbReference>
<dbReference type="InterPro" id="IPR054170">
    <property type="entry name" value="RlmL_1st"/>
</dbReference>
<dbReference type="Pfam" id="PF10672">
    <property type="entry name" value="Methyltrans_SAM"/>
    <property type="match status" value="1"/>
</dbReference>
<evidence type="ECO:0000256" key="6">
    <source>
        <dbReference type="HAMAP-Rule" id="MF_01858"/>
    </source>
</evidence>
<keyword evidence="7" id="KW-0694">RNA-binding</keyword>
<evidence type="ECO:0000313" key="10">
    <source>
        <dbReference type="Proteomes" id="UP000175669"/>
    </source>
</evidence>
<dbReference type="InterPro" id="IPR000241">
    <property type="entry name" value="RlmKL-like_Mtase"/>
</dbReference>
<dbReference type="Gene3D" id="3.40.50.150">
    <property type="entry name" value="Vaccinia Virus protein VP39"/>
    <property type="match status" value="2"/>
</dbReference>
<reference evidence="10" key="1">
    <citation type="submission" date="2016-07" db="EMBL/GenBank/DDBJ databases">
        <authorList>
            <person name="Florea S."/>
            <person name="Webb J.S."/>
            <person name="Jaromczyk J."/>
            <person name="Schardl C.L."/>
        </authorList>
    </citation>
    <scope>NUCLEOTIDE SEQUENCE [LARGE SCALE GENOMIC DNA]</scope>
    <source>
        <strain evidence="10">KCTC 42131</strain>
    </source>
</reference>
<evidence type="ECO:0000256" key="1">
    <source>
        <dbReference type="ARBA" id="ARBA00022490"/>
    </source>
</evidence>
<comment type="function">
    <text evidence="6">Specifically methylates the guanine in position 2445 (m2G2445) and the guanine in position 2069 (m7G2069) of 23S rRNA.</text>
</comment>